<dbReference type="OrthoDB" id="2151789at2759"/>
<organism evidence="2 3">
    <name type="scientific">Armillaria ostoyae</name>
    <name type="common">Armillaria root rot fungus</name>
    <dbReference type="NCBI Taxonomy" id="47428"/>
    <lineage>
        <taxon>Eukaryota</taxon>
        <taxon>Fungi</taxon>
        <taxon>Dikarya</taxon>
        <taxon>Basidiomycota</taxon>
        <taxon>Agaricomycotina</taxon>
        <taxon>Agaricomycetes</taxon>
        <taxon>Agaricomycetidae</taxon>
        <taxon>Agaricales</taxon>
        <taxon>Marasmiineae</taxon>
        <taxon>Physalacriaceae</taxon>
        <taxon>Armillaria</taxon>
    </lineage>
</organism>
<gene>
    <name evidence="2" type="ORF">ARMOST_16644</name>
</gene>
<reference evidence="3" key="1">
    <citation type="journal article" date="2017" name="Nat. Ecol. Evol.">
        <title>Genome expansion and lineage-specific genetic innovations in the forest pathogenic fungi Armillaria.</title>
        <authorList>
            <person name="Sipos G."/>
            <person name="Prasanna A.N."/>
            <person name="Walter M.C."/>
            <person name="O'Connor E."/>
            <person name="Balint B."/>
            <person name="Krizsan K."/>
            <person name="Kiss B."/>
            <person name="Hess J."/>
            <person name="Varga T."/>
            <person name="Slot J."/>
            <person name="Riley R."/>
            <person name="Boka B."/>
            <person name="Rigling D."/>
            <person name="Barry K."/>
            <person name="Lee J."/>
            <person name="Mihaltcheva S."/>
            <person name="LaButti K."/>
            <person name="Lipzen A."/>
            <person name="Waldron R."/>
            <person name="Moloney N.M."/>
            <person name="Sperisen C."/>
            <person name="Kredics L."/>
            <person name="Vagvoelgyi C."/>
            <person name="Patrignani A."/>
            <person name="Fitzpatrick D."/>
            <person name="Nagy I."/>
            <person name="Doyle S."/>
            <person name="Anderson J.B."/>
            <person name="Grigoriev I.V."/>
            <person name="Gueldener U."/>
            <person name="Muensterkoetter M."/>
            <person name="Nagy L.G."/>
        </authorList>
    </citation>
    <scope>NUCLEOTIDE SEQUENCE [LARGE SCALE GENOMIC DNA]</scope>
    <source>
        <strain evidence="3">C18/9</strain>
    </source>
</reference>
<name>A0A284RWS9_ARMOS</name>
<keyword evidence="1" id="KW-0472">Membrane</keyword>
<dbReference type="Gene3D" id="3.30.465.10">
    <property type="match status" value="1"/>
</dbReference>
<evidence type="ECO:0000313" key="2">
    <source>
        <dbReference type="EMBL" id="SJL13205.1"/>
    </source>
</evidence>
<accession>A0A284RWS9</accession>
<dbReference type="Proteomes" id="UP000219338">
    <property type="component" value="Unassembled WGS sequence"/>
</dbReference>
<keyword evidence="1" id="KW-1133">Transmembrane helix</keyword>
<evidence type="ECO:0000313" key="3">
    <source>
        <dbReference type="Proteomes" id="UP000219338"/>
    </source>
</evidence>
<evidence type="ECO:0000256" key="1">
    <source>
        <dbReference type="SAM" id="Phobius"/>
    </source>
</evidence>
<protein>
    <submittedName>
        <fullName evidence="2">Uncharacterized protein</fullName>
    </submittedName>
</protein>
<keyword evidence="3" id="KW-1185">Reference proteome</keyword>
<dbReference type="STRING" id="47428.A0A284RWS9"/>
<dbReference type="InterPro" id="IPR016169">
    <property type="entry name" value="FAD-bd_PCMH_sub2"/>
</dbReference>
<feature type="transmembrane region" description="Helical" evidence="1">
    <location>
        <begin position="74"/>
        <end position="107"/>
    </location>
</feature>
<keyword evidence="1" id="KW-0812">Transmembrane</keyword>
<dbReference type="AlphaFoldDB" id="A0A284RWS9"/>
<sequence length="170" mass="18484">MPNGKVTNVAASTDPDLFFSPKGRGNNFSVVTQFTLKRVTSGSGGTTVYATTVISTFTARPAAKFSSEVTDLKAAILIVFGYAVYQIVLATIMVYDGPALLVVFLNMTSLRLDVKERSFVDLIKSTRLSVMSTAGSRAVFNDIPMFNYSESTIKRILDDLTYAGDSTFFI</sequence>
<proteinExistence type="predicted"/>
<dbReference type="EMBL" id="FUEG01000019">
    <property type="protein sequence ID" value="SJL13205.1"/>
    <property type="molecule type" value="Genomic_DNA"/>
</dbReference>